<accession>A0A9W9KPR7</accession>
<reference evidence="2" key="1">
    <citation type="submission" date="2022-11" db="EMBL/GenBank/DDBJ databases">
        <authorList>
            <person name="Petersen C."/>
        </authorList>
    </citation>
    <scope>NUCLEOTIDE SEQUENCE</scope>
    <source>
        <strain evidence="2">IBT 30069</strain>
    </source>
</reference>
<dbReference type="AlphaFoldDB" id="A0A9W9KPR7"/>
<proteinExistence type="predicted"/>
<gene>
    <name evidence="2" type="ORF">N7456_002339</name>
</gene>
<evidence type="ECO:0000313" key="3">
    <source>
        <dbReference type="Proteomes" id="UP001149165"/>
    </source>
</evidence>
<dbReference type="EMBL" id="JAPQKH010000002">
    <property type="protein sequence ID" value="KAJ5113805.1"/>
    <property type="molecule type" value="Genomic_DNA"/>
</dbReference>
<keyword evidence="1" id="KW-1133">Transmembrane helix</keyword>
<keyword evidence="1" id="KW-0472">Membrane</keyword>
<evidence type="ECO:0000256" key="1">
    <source>
        <dbReference type="SAM" id="Phobius"/>
    </source>
</evidence>
<reference evidence="2" key="2">
    <citation type="journal article" date="2023" name="IMA Fungus">
        <title>Comparative genomic study of the Penicillium genus elucidates a diverse pangenome and 15 lateral gene transfer events.</title>
        <authorList>
            <person name="Petersen C."/>
            <person name="Sorensen T."/>
            <person name="Nielsen M.R."/>
            <person name="Sondergaard T.E."/>
            <person name="Sorensen J.L."/>
            <person name="Fitzpatrick D.A."/>
            <person name="Frisvad J.C."/>
            <person name="Nielsen K.L."/>
        </authorList>
    </citation>
    <scope>NUCLEOTIDE SEQUENCE</scope>
    <source>
        <strain evidence="2">IBT 30069</strain>
    </source>
</reference>
<keyword evidence="1" id="KW-0812">Transmembrane</keyword>
<protein>
    <submittedName>
        <fullName evidence="2">Uncharacterized protein</fullName>
    </submittedName>
</protein>
<keyword evidence="3" id="KW-1185">Reference proteome</keyword>
<feature type="transmembrane region" description="Helical" evidence="1">
    <location>
        <begin position="12"/>
        <end position="32"/>
    </location>
</feature>
<organism evidence="2 3">
    <name type="scientific">Penicillium angulare</name>
    <dbReference type="NCBI Taxonomy" id="116970"/>
    <lineage>
        <taxon>Eukaryota</taxon>
        <taxon>Fungi</taxon>
        <taxon>Dikarya</taxon>
        <taxon>Ascomycota</taxon>
        <taxon>Pezizomycotina</taxon>
        <taxon>Eurotiomycetes</taxon>
        <taxon>Eurotiomycetidae</taxon>
        <taxon>Eurotiales</taxon>
        <taxon>Aspergillaceae</taxon>
        <taxon>Penicillium</taxon>
    </lineage>
</organism>
<evidence type="ECO:0000313" key="2">
    <source>
        <dbReference type="EMBL" id="KAJ5113805.1"/>
    </source>
</evidence>
<name>A0A9W9KPR7_9EURO</name>
<sequence>MASDNPECNFTFVRFLNAVLAGVIAAIIAYTIGRTVEEYYETLRSRYLSVNTTKNNASATGGDDIRALNDPENTFYLPFYNAPITSLNHAISDMDRDIKMGAAY</sequence>
<comment type="caution">
    <text evidence="2">The sequence shown here is derived from an EMBL/GenBank/DDBJ whole genome shotgun (WGS) entry which is preliminary data.</text>
</comment>
<dbReference type="Proteomes" id="UP001149165">
    <property type="component" value="Unassembled WGS sequence"/>
</dbReference>